<dbReference type="RefSeq" id="XP_037144135.1">
    <property type="nucleotide sequence ID" value="XM_037288240.1"/>
</dbReference>
<keyword evidence="4 9" id="KW-0378">Hydrolase</keyword>
<dbReference type="InterPro" id="IPR019756">
    <property type="entry name" value="Pept_S26A_signal_pept_1_Ser-AS"/>
</dbReference>
<dbReference type="EC" id="3.4.21.-" evidence="9"/>
<keyword evidence="3 9" id="KW-0999">Mitochondrion inner membrane</keyword>
<dbReference type="CDD" id="cd06530">
    <property type="entry name" value="S26_SPase_I"/>
    <property type="match status" value="1"/>
</dbReference>
<dbReference type="Proteomes" id="UP000509704">
    <property type="component" value="Chromosome 4"/>
</dbReference>
<protein>
    <recommendedName>
        <fullName evidence="9">Mitochondrial inner membrane protease subunit</fullName>
        <ecNumber evidence="9">3.4.21.-</ecNumber>
    </recommendedName>
</protein>
<evidence type="ECO:0000256" key="4">
    <source>
        <dbReference type="ARBA" id="ARBA00022801"/>
    </source>
</evidence>
<name>A0A7H9B1P5_ZYGMR</name>
<feature type="active site" evidence="8">
    <location>
        <position position="39"/>
    </location>
</feature>
<comment type="similarity">
    <text evidence="7">Belongs to the peptidase S26 family. IMP1 subfamily.</text>
</comment>
<dbReference type="SUPFAM" id="SSF51306">
    <property type="entry name" value="LexA/Signal peptidase"/>
    <property type="match status" value="1"/>
</dbReference>
<proteinExistence type="inferred from homology"/>
<dbReference type="InterPro" id="IPR019533">
    <property type="entry name" value="Peptidase_S26"/>
</dbReference>
<evidence type="ECO:0000313" key="12">
    <source>
        <dbReference type="Proteomes" id="UP000509704"/>
    </source>
</evidence>
<evidence type="ECO:0000259" key="10">
    <source>
        <dbReference type="Pfam" id="PF10502"/>
    </source>
</evidence>
<evidence type="ECO:0000313" key="11">
    <source>
        <dbReference type="EMBL" id="QLG72407.1"/>
    </source>
</evidence>
<accession>A0A7H9B1P5</accession>
<comment type="subcellular location">
    <subcellularLocation>
        <location evidence="1 9">Mitochondrion inner membrane</location>
    </subcellularLocation>
</comment>
<dbReference type="InterPro" id="IPR036286">
    <property type="entry name" value="LexA/Signal_pep-like_sf"/>
</dbReference>
<feature type="active site" evidence="8">
    <location>
        <position position="83"/>
    </location>
</feature>
<evidence type="ECO:0000256" key="2">
    <source>
        <dbReference type="ARBA" id="ARBA00022670"/>
    </source>
</evidence>
<dbReference type="OrthoDB" id="308440at2759"/>
<keyword evidence="5 9" id="KW-0496">Mitochondrion</keyword>
<dbReference type="GO" id="GO:0006465">
    <property type="term" value="P:signal peptide processing"/>
    <property type="evidence" value="ECO:0007669"/>
    <property type="project" value="InterPro"/>
</dbReference>
<evidence type="ECO:0000256" key="7">
    <source>
        <dbReference type="ARBA" id="ARBA00038445"/>
    </source>
</evidence>
<dbReference type="NCBIfam" id="TIGR02227">
    <property type="entry name" value="sigpep_I_bact"/>
    <property type="match status" value="1"/>
</dbReference>
<feature type="domain" description="Peptidase S26" evidence="10">
    <location>
        <begin position="10"/>
        <end position="170"/>
    </location>
</feature>
<keyword evidence="2 9" id="KW-0645">Protease</keyword>
<organism evidence="11 12">
    <name type="scientific">Zygotorulaspora mrakii</name>
    <name type="common">Zygosaccharomyces mrakii</name>
    <dbReference type="NCBI Taxonomy" id="42260"/>
    <lineage>
        <taxon>Eukaryota</taxon>
        <taxon>Fungi</taxon>
        <taxon>Dikarya</taxon>
        <taxon>Ascomycota</taxon>
        <taxon>Saccharomycotina</taxon>
        <taxon>Saccharomycetes</taxon>
        <taxon>Saccharomycetales</taxon>
        <taxon>Saccharomycetaceae</taxon>
        <taxon>Zygotorulaspora</taxon>
    </lineage>
</organism>
<dbReference type="KEGG" id="zmk:HG535_0D01150"/>
<dbReference type="PANTHER" id="PTHR12383:SF16">
    <property type="entry name" value="MITOCHONDRIAL INNER MEMBRANE PROTEASE SUBUNIT 1"/>
    <property type="match status" value="1"/>
</dbReference>
<evidence type="ECO:0000256" key="9">
    <source>
        <dbReference type="RuleBase" id="RU362041"/>
    </source>
</evidence>
<evidence type="ECO:0000256" key="8">
    <source>
        <dbReference type="PIRSR" id="PIRSR600223-1"/>
    </source>
</evidence>
<dbReference type="GO" id="GO:0004252">
    <property type="term" value="F:serine-type endopeptidase activity"/>
    <property type="evidence" value="ECO:0007669"/>
    <property type="project" value="InterPro"/>
</dbReference>
<evidence type="ECO:0000256" key="1">
    <source>
        <dbReference type="ARBA" id="ARBA00004273"/>
    </source>
</evidence>
<dbReference type="PANTHER" id="PTHR12383">
    <property type="entry name" value="PROTEASE FAMILY S26 MITOCHONDRIAL INNER MEMBRANE PROTEASE-RELATED"/>
    <property type="match status" value="1"/>
</dbReference>
<dbReference type="InterPro" id="IPR000223">
    <property type="entry name" value="Pept_S26A_signal_pept_1"/>
</dbReference>
<dbReference type="Pfam" id="PF10502">
    <property type="entry name" value="Peptidase_S26"/>
    <property type="match status" value="1"/>
</dbReference>
<dbReference type="GO" id="GO:0006627">
    <property type="term" value="P:protein processing involved in protein targeting to mitochondrion"/>
    <property type="evidence" value="ECO:0007669"/>
    <property type="project" value="TreeGrafter"/>
</dbReference>
<dbReference type="FunFam" id="2.10.109.10:FF:000018">
    <property type="entry name" value="Mitochondrial inner membrane protease subunit"/>
    <property type="match status" value="1"/>
</dbReference>
<evidence type="ECO:0000256" key="6">
    <source>
        <dbReference type="ARBA" id="ARBA00023136"/>
    </source>
</evidence>
<dbReference type="PROSITE" id="PS00760">
    <property type="entry name" value="SPASE_I_2"/>
    <property type="match status" value="1"/>
</dbReference>
<dbReference type="InterPro" id="IPR019757">
    <property type="entry name" value="Pept_S26A_signal_pept_1_Lys-AS"/>
</dbReference>
<keyword evidence="12" id="KW-1185">Reference proteome</keyword>
<sequence length="201" mass="22159">MQSLLQSWVKTATSALRVVCFVHIVHTYVYEFTETRGESMLPTLAARNDYVHALKTYRDGRGCKIGDCIVAAKPNDPNHRVCKRITGMPGDIILVDPSVGTNVFNSSSAMNTEATSDGDNDGYSEADEAFNSFIKVPQGHVWVTGDNLSHSLDSRTYNSLPMGLIKGKIVAANDFNEPFLGGSKGDFWGFRKIQNTYVNEQ</sequence>
<dbReference type="EMBL" id="CP058607">
    <property type="protein sequence ID" value="QLG72407.1"/>
    <property type="molecule type" value="Genomic_DNA"/>
</dbReference>
<gene>
    <name evidence="11" type="ORF">HG535_0D01150</name>
</gene>
<dbReference type="InterPro" id="IPR052064">
    <property type="entry name" value="Mito_IMP1_subunit"/>
</dbReference>
<evidence type="ECO:0000256" key="3">
    <source>
        <dbReference type="ARBA" id="ARBA00022792"/>
    </source>
</evidence>
<evidence type="ECO:0000256" key="5">
    <source>
        <dbReference type="ARBA" id="ARBA00023128"/>
    </source>
</evidence>
<dbReference type="PROSITE" id="PS00501">
    <property type="entry name" value="SPASE_I_1"/>
    <property type="match status" value="1"/>
</dbReference>
<keyword evidence="6" id="KW-0472">Membrane</keyword>
<dbReference type="Gene3D" id="2.10.109.10">
    <property type="entry name" value="Umud Fragment, subunit A"/>
    <property type="match status" value="1"/>
</dbReference>
<dbReference type="GeneID" id="59236131"/>
<dbReference type="GO" id="GO:0042720">
    <property type="term" value="C:mitochondrial inner membrane peptidase complex"/>
    <property type="evidence" value="ECO:0007669"/>
    <property type="project" value="TreeGrafter"/>
</dbReference>
<dbReference type="PRINTS" id="PR00727">
    <property type="entry name" value="LEADERPTASE"/>
</dbReference>
<dbReference type="AlphaFoldDB" id="A0A7H9B1P5"/>
<reference evidence="11 12" key="1">
    <citation type="submission" date="2020-07" db="EMBL/GenBank/DDBJ databases">
        <title>The yeast mating-type switching endonuclease HO is a domesticated member of an unorthodox homing genetic element family.</title>
        <authorList>
            <person name="Coughlan A.Y."/>
            <person name="Lombardi L."/>
            <person name="Braun-Galleani S."/>
            <person name="Martos A.R."/>
            <person name="Galeote V."/>
            <person name="Bigey F."/>
            <person name="Dequin S."/>
            <person name="Byrne K.P."/>
            <person name="Wolfe K.H."/>
        </authorList>
    </citation>
    <scope>NUCLEOTIDE SEQUENCE [LARGE SCALE GENOMIC DNA]</scope>
    <source>
        <strain evidence="11 12">NRRL Y-6702</strain>
    </source>
</reference>